<dbReference type="AlphaFoldDB" id="A0A7W3T0P6"/>
<dbReference type="SUPFAM" id="SSF56176">
    <property type="entry name" value="FAD-binding/transporter-associated domain-like"/>
    <property type="match status" value="1"/>
</dbReference>
<dbReference type="PANTHER" id="PTHR42973">
    <property type="entry name" value="BINDING OXIDOREDUCTASE, PUTATIVE (AFU_ORTHOLOGUE AFUA_1G17690)-RELATED"/>
    <property type="match status" value="1"/>
</dbReference>
<dbReference type="PROSITE" id="PS51387">
    <property type="entry name" value="FAD_PCMH"/>
    <property type="match status" value="1"/>
</dbReference>
<comment type="similarity">
    <text evidence="2">Belongs to the oxygen-dependent FAD-linked oxidoreductase family.</text>
</comment>
<keyword evidence="4" id="KW-0274">FAD</keyword>
<dbReference type="GO" id="GO:0071949">
    <property type="term" value="F:FAD binding"/>
    <property type="evidence" value="ECO:0007669"/>
    <property type="project" value="InterPro"/>
</dbReference>
<evidence type="ECO:0000256" key="2">
    <source>
        <dbReference type="ARBA" id="ARBA00005466"/>
    </source>
</evidence>
<evidence type="ECO:0000256" key="3">
    <source>
        <dbReference type="ARBA" id="ARBA00022630"/>
    </source>
</evidence>
<dbReference type="SUPFAM" id="SSF51679">
    <property type="entry name" value="Bacterial luciferase-like"/>
    <property type="match status" value="1"/>
</dbReference>
<dbReference type="Gene3D" id="3.30.43.10">
    <property type="entry name" value="Uridine Diphospho-n-acetylenolpyruvylglucosamine Reductase, domain 2"/>
    <property type="match status" value="1"/>
</dbReference>
<dbReference type="InterPro" id="IPR016166">
    <property type="entry name" value="FAD-bd_PCMH"/>
</dbReference>
<dbReference type="Gene3D" id="3.40.462.20">
    <property type="match status" value="1"/>
</dbReference>
<dbReference type="InterPro" id="IPR011251">
    <property type="entry name" value="Luciferase-like_dom"/>
</dbReference>
<dbReference type="InterPro" id="IPR006093">
    <property type="entry name" value="Oxy_OxRdtase_FAD_BS"/>
</dbReference>
<dbReference type="GO" id="GO:0016705">
    <property type="term" value="F:oxidoreductase activity, acting on paired donors, with incorporation or reduction of molecular oxygen"/>
    <property type="evidence" value="ECO:0007669"/>
    <property type="project" value="InterPro"/>
</dbReference>
<reference evidence="8" key="1">
    <citation type="submission" date="2019-10" db="EMBL/GenBank/DDBJ databases">
        <title>Streptomyces sp. nov., a novel actinobacterium isolated from alkaline environment.</title>
        <authorList>
            <person name="Golinska P."/>
        </authorList>
    </citation>
    <scope>NUCLEOTIDE SEQUENCE [LARGE SCALE GENOMIC DNA]</scope>
    <source>
        <strain evidence="8">DSM 42108</strain>
    </source>
</reference>
<keyword evidence="3" id="KW-0285">Flavoprotein</keyword>
<dbReference type="Proteomes" id="UP000530234">
    <property type="component" value="Unassembled WGS sequence"/>
</dbReference>
<dbReference type="CDD" id="cd01097">
    <property type="entry name" value="Tetrahydromethanopterin_reductase"/>
    <property type="match status" value="1"/>
</dbReference>
<dbReference type="Pfam" id="PF00296">
    <property type="entry name" value="Bac_luciferase"/>
    <property type="match status" value="1"/>
</dbReference>
<feature type="domain" description="FAD-binding PCMH-type" evidence="6">
    <location>
        <begin position="343"/>
        <end position="516"/>
    </location>
</feature>
<evidence type="ECO:0000256" key="5">
    <source>
        <dbReference type="ARBA" id="ARBA00023002"/>
    </source>
</evidence>
<name>A0A7W3T0P6_9ACTN</name>
<dbReference type="InterPro" id="IPR006094">
    <property type="entry name" value="Oxid_FAD_bind_N"/>
</dbReference>
<organism evidence="7 8">
    <name type="scientific">Streptomyces calidiresistens</name>
    <dbReference type="NCBI Taxonomy" id="1485586"/>
    <lineage>
        <taxon>Bacteria</taxon>
        <taxon>Bacillati</taxon>
        <taxon>Actinomycetota</taxon>
        <taxon>Actinomycetes</taxon>
        <taxon>Kitasatosporales</taxon>
        <taxon>Streptomycetaceae</taxon>
        <taxon>Streptomyces</taxon>
    </lineage>
</organism>
<dbReference type="InterPro" id="IPR016169">
    <property type="entry name" value="FAD-bd_PCMH_sub2"/>
</dbReference>
<evidence type="ECO:0000313" key="7">
    <source>
        <dbReference type="EMBL" id="MBB0228768.1"/>
    </source>
</evidence>
<comment type="caution">
    <text evidence="7">The sequence shown here is derived from an EMBL/GenBank/DDBJ whole genome shotgun (WGS) entry which is preliminary data.</text>
</comment>
<dbReference type="PROSITE" id="PS00862">
    <property type="entry name" value="OX2_COVAL_FAD"/>
    <property type="match status" value="1"/>
</dbReference>
<evidence type="ECO:0000259" key="6">
    <source>
        <dbReference type="PROSITE" id="PS51387"/>
    </source>
</evidence>
<dbReference type="InterPro" id="IPR036661">
    <property type="entry name" value="Luciferase-like_sf"/>
</dbReference>
<comment type="cofactor">
    <cofactor evidence="1">
        <name>FAD</name>
        <dbReference type="ChEBI" id="CHEBI:57692"/>
    </cofactor>
</comment>
<keyword evidence="5" id="KW-0560">Oxidoreductase</keyword>
<accession>A0A7W3T0P6</accession>
<dbReference type="PANTHER" id="PTHR42973:SF39">
    <property type="entry name" value="FAD-BINDING PCMH-TYPE DOMAIN-CONTAINING PROTEIN"/>
    <property type="match status" value="1"/>
</dbReference>
<dbReference type="Gene3D" id="3.20.20.30">
    <property type="entry name" value="Luciferase-like domain"/>
    <property type="match status" value="1"/>
</dbReference>
<dbReference type="InterPro" id="IPR050416">
    <property type="entry name" value="FAD-linked_Oxidoreductase"/>
</dbReference>
<dbReference type="Pfam" id="PF01565">
    <property type="entry name" value="FAD_binding_4"/>
    <property type="match status" value="1"/>
</dbReference>
<evidence type="ECO:0000313" key="8">
    <source>
        <dbReference type="Proteomes" id="UP000530234"/>
    </source>
</evidence>
<evidence type="ECO:0000256" key="1">
    <source>
        <dbReference type="ARBA" id="ARBA00001974"/>
    </source>
</evidence>
<dbReference type="Gene3D" id="3.30.465.10">
    <property type="match status" value="1"/>
</dbReference>
<dbReference type="InterPro" id="IPR036318">
    <property type="entry name" value="FAD-bd_PCMH-like_sf"/>
</dbReference>
<dbReference type="InterPro" id="IPR016167">
    <property type="entry name" value="FAD-bd_PCMH_sub1"/>
</dbReference>
<proteinExistence type="inferred from homology"/>
<keyword evidence="8" id="KW-1185">Reference proteome</keyword>
<sequence length="753" mass="80441">MTDYGHDLRFGSFLTPRNDAPDAVVELARLSEDVGLDLVTFQDHPYQPGFLDTWTLLSWVAARTERVELSGNVLNLPLRNPAVLARSVASLDLLSGGRVNLGLGAGAFWDAIEAMGGRRLTPGESVTGLEEAIDIIRGVWDTDERRALRVRGTVHRVEGAKRGPAPAHEVPVWLGAYKPRMLRLVARRADGWLPSLGFLSSPGLREGNAIIDEEAAGHGRDPREIRRLLNLPGDFGDPGERVDALVGRLLPLALEDGVSTFILGSDDPNTLAFFGREVAPALREAVAAERRTAGTDTGPVRPAAALAKRAPGIDYDSLPEPLVGRAVEPGDREYGKVRSTYFWSGSPGLVLRPGGDTEVAEAVRWARRQKVDAPLAVRSGGHGLSGRATNDGGIVVDLSALRSVEVIDAERGLVRVGAGARWGEVAAALAPHGLAISSGDWGGVGVGGLATTGGLGFLARSWGLTIDHVVGATVVLADGRVVRADAEREPDLFWALRGAGGTMGIATSFDIGAAAVDRVVHAVLVHDAEDPAAFLERWGELVEAAPRELTPHLTIVPQQGRLIALTTAVWANASGPAQDTDRATETLREFLDLAPVLQQQARLVPYAAVMDPTREPHRGTPGMRSRSALVRHLDGRIAARLGRMLTDGETNWFQIRAAGGAVADTPVDATAYAHRDRNFALSAFLRRSRTGGGESWDELGADAVYPSFETHDHALALDRAFPPATLRRLEAIKAAYDPENVFRGNFTITPAGD</sequence>
<dbReference type="RefSeq" id="WP_182660602.1">
    <property type="nucleotide sequence ID" value="NZ_VKHS01000051.1"/>
</dbReference>
<dbReference type="EMBL" id="VKHS01000051">
    <property type="protein sequence ID" value="MBB0228768.1"/>
    <property type="molecule type" value="Genomic_DNA"/>
</dbReference>
<evidence type="ECO:0000256" key="4">
    <source>
        <dbReference type="ARBA" id="ARBA00022827"/>
    </source>
</evidence>
<gene>
    <name evidence="7" type="ORF">FOE67_04380</name>
</gene>
<protein>
    <submittedName>
        <fullName evidence="7">LLM class flavin-dependent oxidoreductase</fullName>
    </submittedName>
</protein>